<feature type="non-terminal residue" evidence="2">
    <location>
        <position position="61"/>
    </location>
</feature>
<comment type="caution">
    <text evidence="2">The sequence shown here is derived from an EMBL/GenBank/DDBJ whole genome shotgun (WGS) entry which is preliminary data.</text>
</comment>
<dbReference type="Gene3D" id="2.60.40.10">
    <property type="entry name" value="Immunoglobulins"/>
    <property type="match status" value="1"/>
</dbReference>
<evidence type="ECO:0000259" key="1">
    <source>
        <dbReference type="Pfam" id="PF07679"/>
    </source>
</evidence>
<dbReference type="EMBL" id="MU826841">
    <property type="protein sequence ID" value="KAJ7371884.1"/>
    <property type="molecule type" value="Genomic_DNA"/>
</dbReference>
<dbReference type="SUPFAM" id="SSF48726">
    <property type="entry name" value="Immunoglobulin"/>
    <property type="match status" value="1"/>
</dbReference>
<feature type="domain" description="Immunoglobulin I-set" evidence="1">
    <location>
        <begin position="6"/>
        <end position="52"/>
    </location>
</feature>
<organism evidence="2 3">
    <name type="scientific">Desmophyllum pertusum</name>
    <dbReference type="NCBI Taxonomy" id="174260"/>
    <lineage>
        <taxon>Eukaryota</taxon>
        <taxon>Metazoa</taxon>
        <taxon>Cnidaria</taxon>
        <taxon>Anthozoa</taxon>
        <taxon>Hexacorallia</taxon>
        <taxon>Scleractinia</taxon>
        <taxon>Caryophylliina</taxon>
        <taxon>Caryophylliidae</taxon>
        <taxon>Desmophyllum</taxon>
    </lineage>
</organism>
<dbReference type="InterPro" id="IPR036179">
    <property type="entry name" value="Ig-like_dom_sf"/>
</dbReference>
<reference evidence="2" key="1">
    <citation type="submission" date="2023-01" db="EMBL/GenBank/DDBJ databases">
        <title>Genome assembly of the deep-sea coral Lophelia pertusa.</title>
        <authorList>
            <person name="Herrera S."/>
            <person name="Cordes E."/>
        </authorList>
    </citation>
    <scope>NUCLEOTIDE SEQUENCE</scope>
    <source>
        <strain evidence="2">USNM1676648</strain>
        <tissue evidence="2">Polyp</tissue>
    </source>
</reference>
<accession>A0A9W9Z045</accession>
<dbReference type="OrthoDB" id="5982258at2759"/>
<evidence type="ECO:0000313" key="2">
    <source>
        <dbReference type="EMBL" id="KAJ7371884.1"/>
    </source>
</evidence>
<keyword evidence="3" id="KW-1185">Reference proteome</keyword>
<name>A0A9W9Z045_9CNID</name>
<dbReference type="Pfam" id="PF07679">
    <property type="entry name" value="I-set"/>
    <property type="match status" value="1"/>
</dbReference>
<dbReference type="Proteomes" id="UP001163046">
    <property type="component" value="Unassembled WGS sequence"/>
</dbReference>
<gene>
    <name evidence="2" type="ORF">OS493_022605</name>
</gene>
<dbReference type="AlphaFoldDB" id="A0A9W9Z045"/>
<evidence type="ECO:0000313" key="3">
    <source>
        <dbReference type="Proteomes" id="UP001163046"/>
    </source>
</evidence>
<dbReference type="CDD" id="cd00096">
    <property type="entry name" value="Ig"/>
    <property type="match status" value="1"/>
</dbReference>
<proteinExistence type="predicted"/>
<protein>
    <recommendedName>
        <fullName evidence="1">Immunoglobulin I-set domain-containing protein</fullName>
    </recommendedName>
</protein>
<sequence length="61" mass="6596">MKGGQNKSRIVSNGRYEITSVTGSSQLTIKNMIDSDHGYYVCNATANVNQPSSDRGFLGVQ</sequence>
<dbReference type="InterPro" id="IPR013783">
    <property type="entry name" value="Ig-like_fold"/>
</dbReference>
<dbReference type="InterPro" id="IPR013098">
    <property type="entry name" value="Ig_I-set"/>
</dbReference>